<dbReference type="Proteomes" id="UP000028511">
    <property type="component" value="Unassembled WGS sequence"/>
</dbReference>
<reference evidence="1" key="1">
    <citation type="submission" date="2013-07" db="EMBL/GenBank/DDBJ databases">
        <title>Sub-species coevolution in mutualistic symbiosis.</title>
        <authorList>
            <person name="Murfin K."/>
            <person name="Klassen J."/>
            <person name="Lee M."/>
            <person name="Forst S."/>
            <person name="Stock P."/>
            <person name="Goodrich-Blair H."/>
        </authorList>
    </citation>
    <scope>NUCLEOTIDE SEQUENCE [LARGE SCALE GENOMIC DNA]</scope>
    <source>
        <strain evidence="1">Puntauvense</strain>
    </source>
</reference>
<organism evidence="1 2">
    <name type="scientific">Xenorhabdus bovienii str. puntauvense</name>
    <dbReference type="NCBI Taxonomy" id="1398201"/>
    <lineage>
        <taxon>Bacteria</taxon>
        <taxon>Pseudomonadati</taxon>
        <taxon>Pseudomonadota</taxon>
        <taxon>Gammaproteobacteria</taxon>
        <taxon>Enterobacterales</taxon>
        <taxon>Morganellaceae</taxon>
        <taxon>Xenorhabdus</taxon>
    </lineage>
</organism>
<gene>
    <name evidence="1" type="ORF">XBP1_660007</name>
</gene>
<sequence length="169" mass="18981">MNLKPIPRTLNVTLHRVTERDHVTVHVDFSTEADLDTDQLELSLCRLQGCNSLLSLEYDVLTGNGCFSLMNKSPELSVYTVCYPLLPIVRLHASLTFGMVTEEETLTHIAGDRIGVFQTLCGTETVSQQVNSLCPVDEVRVTCERCQAIWQRCQLFTAQDFATKQEENA</sequence>
<name>A0A077NA63_XENBV</name>
<comment type="caution">
    <text evidence="1">The sequence shown here is derived from an EMBL/GenBank/DDBJ whole genome shotgun (WGS) entry which is preliminary data.</text>
</comment>
<accession>A0A077NA63</accession>
<evidence type="ECO:0000313" key="1">
    <source>
        <dbReference type="EMBL" id="CDG99011.1"/>
    </source>
</evidence>
<proteinExistence type="predicted"/>
<protein>
    <submittedName>
        <fullName evidence="1">Uncharacterized protein</fullName>
    </submittedName>
</protein>
<dbReference type="HOGENOM" id="CLU_1577897_0_0_6"/>
<dbReference type="EMBL" id="CBSW010000272">
    <property type="protein sequence ID" value="CDG99011.1"/>
    <property type="molecule type" value="Genomic_DNA"/>
</dbReference>
<dbReference type="RefSeq" id="WP_038213812.1">
    <property type="nucleotide sequence ID" value="NZ_CAWLWN010000063.1"/>
</dbReference>
<evidence type="ECO:0000313" key="2">
    <source>
        <dbReference type="Proteomes" id="UP000028511"/>
    </source>
</evidence>
<dbReference type="AlphaFoldDB" id="A0A077NA63"/>